<dbReference type="PROSITE" id="PS00061">
    <property type="entry name" value="ADH_SHORT"/>
    <property type="match status" value="1"/>
</dbReference>
<evidence type="ECO:0000313" key="3">
    <source>
        <dbReference type="EMBL" id="TQV89663.1"/>
    </source>
</evidence>
<dbReference type="Proteomes" id="UP000315439">
    <property type="component" value="Unassembled WGS sequence"/>
</dbReference>
<keyword evidence="4" id="KW-1185">Reference proteome</keyword>
<dbReference type="Pfam" id="PF13561">
    <property type="entry name" value="adh_short_C2"/>
    <property type="match status" value="1"/>
</dbReference>
<organism evidence="3 4">
    <name type="scientific">Aliikangiella coralliicola</name>
    <dbReference type="NCBI Taxonomy" id="2592383"/>
    <lineage>
        <taxon>Bacteria</taxon>
        <taxon>Pseudomonadati</taxon>
        <taxon>Pseudomonadota</taxon>
        <taxon>Gammaproteobacteria</taxon>
        <taxon>Oceanospirillales</taxon>
        <taxon>Pleioneaceae</taxon>
        <taxon>Aliikangiella</taxon>
    </lineage>
</organism>
<dbReference type="InterPro" id="IPR036291">
    <property type="entry name" value="NAD(P)-bd_dom_sf"/>
</dbReference>
<dbReference type="PANTHER" id="PTHR43639:SF1">
    <property type="entry name" value="SHORT-CHAIN DEHYDROGENASE_REDUCTASE FAMILY PROTEIN"/>
    <property type="match status" value="1"/>
</dbReference>
<keyword evidence="2" id="KW-0560">Oxidoreductase</keyword>
<proteinExistence type="inferred from homology"/>
<dbReference type="PRINTS" id="PR00080">
    <property type="entry name" value="SDRFAMILY"/>
</dbReference>
<dbReference type="CDD" id="cd05233">
    <property type="entry name" value="SDR_c"/>
    <property type="match status" value="1"/>
</dbReference>
<dbReference type="Gene3D" id="3.40.50.720">
    <property type="entry name" value="NAD(P)-binding Rossmann-like Domain"/>
    <property type="match status" value="1"/>
</dbReference>
<dbReference type="NCBIfam" id="NF004777">
    <property type="entry name" value="PRK06123.1"/>
    <property type="match status" value="1"/>
</dbReference>
<dbReference type="RefSeq" id="WP_142891727.1">
    <property type="nucleotide sequence ID" value="NZ_ML660160.1"/>
</dbReference>
<dbReference type="InterPro" id="IPR002347">
    <property type="entry name" value="SDR_fam"/>
</dbReference>
<gene>
    <name evidence="3" type="ORF">FLL46_01910</name>
</gene>
<name>A0A545UJQ4_9GAMM</name>
<evidence type="ECO:0000313" key="4">
    <source>
        <dbReference type="Proteomes" id="UP000315439"/>
    </source>
</evidence>
<evidence type="ECO:0000256" key="1">
    <source>
        <dbReference type="ARBA" id="ARBA00006484"/>
    </source>
</evidence>
<dbReference type="FunFam" id="3.40.50.720:FF:000173">
    <property type="entry name" value="3-oxoacyl-[acyl-carrier protein] reductase"/>
    <property type="match status" value="1"/>
</dbReference>
<dbReference type="EMBL" id="VIKS01000001">
    <property type="protein sequence ID" value="TQV89663.1"/>
    <property type="molecule type" value="Genomic_DNA"/>
</dbReference>
<comment type="similarity">
    <text evidence="1">Belongs to the short-chain dehydrogenases/reductases (SDR) family.</text>
</comment>
<dbReference type="SUPFAM" id="SSF51735">
    <property type="entry name" value="NAD(P)-binding Rossmann-fold domains"/>
    <property type="match status" value="1"/>
</dbReference>
<dbReference type="OrthoDB" id="20590at2"/>
<dbReference type="InterPro" id="IPR020904">
    <property type="entry name" value="Sc_DH/Rdtase_CS"/>
</dbReference>
<sequence>MNKNSTNKTVLITGASRGIGAETARVLARNGYDIAVNYRSNSEAAQDMVAELKESGVRAIAVQADVSIESDVMRLFETLDEQLGTISGLVNNAGILLPQTTVEQMTAARINQILTTNITSYFLCSREAVKRMAIKNGGSGGAIVNVSSVAARTGSAGEYVDYAASKGAIDTLTRGLSLEVANQGIRVNGVRPGFIYTDMHADGGEPGRVDRIKDNIPMKRGGDPNEVAAAISWLLSDEASYATGTFIDVAGGR</sequence>
<dbReference type="PRINTS" id="PR00081">
    <property type="entry name" value="GDHRDH"/>
</dbReference>
<accession>A0A545UJQ4</accession>
<reference evidence="3 4" key="1">
    <citation type="submission" date="2019-07" db="EMBL/GenBank/DDBJ databases">
        <title>Draft genome for Aliikangiella sp. M105.</title>
        <authorList>
            <person name="Wang G."/>
        </authorList>
    </citation>
    <scope>NUCLEOTIDE SEQUENCE [LARGE SCALE GENOMIC DNA]</scope>
    <source>
        <strain evidence="3 4">M105</strain>
    </source>
</reference>
<evidence type="ECO:0000256" key="2">
    <source>
        <dbReference type="ARBA" id="ARBA00023002"/>
    </source>
</evidence>
<dbReference type="GO" id="GO:0016491">
    <property type="term" value="F:oxidoreductase activity"/>
    <property type="evidence" value="ECO:0007669"/>
    <property type="project" value="UniProtKB-KW"/>
</dbReference>
<comment type="caution">
    <text evidence="3">The sequence shown here is derived from an EMBL/GenBank/DDBJ whole genome shotgun (WGS) entry which is preliminary data.</text>
</comment>
<dbReference type="PANTHER" id="PTHR43639">
    <property type="entry name" value="OXIDOREDUCTASE, SHORT-CHAIN DEHYDROGENASE/REDUCTASE FAMILY (AFU_ORTHOLOGUE AFUA_5G02870)"/>
    <property type="match status" value="1"/>
</dbReference>
<dbReference type="AlphaFoldDB" id="A0A545UJQ4"/>
<protein>
    <submittedName>
        <fullName evidence="3">SDR family oxidoreductase</fullName>
    </submittedName>
</protein>